<proteinExistence type="predicted"/>
<comment type="caution">
    <text evidence="1">The sequence shown here is derived from an EMBL/GenBank/DDBJ whole genome shotgun (WGS) entry which is preliminary data.</text>
</comment>
<accession>A0AAV9MM96</accession>
<gene>
    <name evidence="1" type="ORF">R3W88_001891</name>
</gene>
<evidence type="ECO:0000313" key="1">
    <source>
        <dbReference type="EMBL" id="KAK4738194.1"/>
    </source>
</evidence>
<dbReference type="Proteomes" id="UP001311915">
    <property type="component" value="Unassembled WGS sequence"/>
</dbReference>
<protein>
    <submittedName>
        <fullName evidence="1">Uncharacterized protein</fullName>
    </submittedName>
</protein>
<dbReference type="SUPFAM" id="SSF56219">
    <property type="entry name" value="DNase I-like"/>
    <property type="match status" value="1"/>
</dbReference>
<keyword evidence="2" id="KW-1185">Reference proteome</keyword>
<name>A0AAV9MM96_9SOLN</name>
<dbReference type="Gene3D" id="3.60.10.10">
    <property type="entry name" value="Endonuclease/exonuclease/phosphatase"/>
    <property type="match status" value="1"/>
</dbReference>
<organism evidence="1 2">
    <name type="scientific">Solanum pinnatisectum</name>
    <name type="common">tansyleaf nightshade</name>
    <dbReference type="NCBI Taxonomy" id="50273"/>
    <lineage>
        <taxon>Eukaryota</taxon>
        <taxon>Viridiplantae</taxon>
        <taxon>Streptophyta</taxon>
        <taxon>Embryophyta</taxon>
        <taxon>Tracheophyta</taxon>
        <taxon>Spermatophyta</taxon>
        <taxon>Magnoliopsida</taxon>
        <taxon>eudicotyledons</taxon>
        <taxon>Gunneridae</taxon>
        <taxon>Pentapetalae</taxon>
        <taxon>asterids</taxon>
        <taxon>lamiids</taxon>
        <taxon>Solanales</taxon>
        <taxon>Solanaceae</taxon>
        <taxon>Solanoideae</taxon>
        <taxon>Solaneae</taxon>
        <taxon>Solanum</taxon>
    </lineage>
</organism>
<sequence length="178" mass="20583">MEPFQSPFELEQYKRRLGFDKAGVNRKGKSWCFQKDDWAGSIILDTMQQLTIQFTKNDKEFMISAVYARCNPLERLELWEELENITENVQCPWIIGGDFSVILSEEEKLGGLDFTLNEAIDFASFISSCALSEVYIIGELILLVIDFLNFMLKWSKEVFGNVFQQIATLEDIIKVREA</sequence>
<dbReference type="AlphaFoldDB" id="A0AAV9MM96"/>
<reference evidence="1 2" key="1">
    <citation type="submission" date="2023-10" db="EMBL/GenBank/DDBJ databases">
        <title>Genome-Wide Identification Analysis in wild type Solanum Pinnatisectum Reveals Some Genes Defensing Phytophthora Infestans.</title>
        <authorList>
            <person name="Sun C."/>
        </authorList>
    </citation>
    <scope>NUCLEOTIDE SEQUENCE [LARGE SCALE GENOMIC DNA]</scope>
    <source>
        <strain evidence="1">LQN</strain>
        <tissue evidence="1">Leaf</tissue>
    </source>
</reference>
<dbReference type="InterPro" id="IPR036691">
    <property type="entry name" value="Endo/exonu/phosph_ase_sf"/>
</dbReference>
<evidence type="ECO:0000313" key="2">
    <source>
        <dbReference type="Proteomes" id="UP001311915"/>
    </source>
</evidence>
<dbReference type="EMBL" id="JAWPEI010000001">
    <property type="protein sequence ID" value="KAK4738194.1"/>
    <property type="molecule type" value="Genomic_DNA"/>
</dbReference>